<evidence type="ECO:0000256" key="2">
    <source>
        <dbReference type="ARBA" id="ARBA00005695"/>
    </source>
</evidence>
<reference evidence="5 6" key="1">
    <citation type="submission" date="2020-02" db="EMBL/GenBank/DDBJ databases">
        <authorList>
            <person name="Chen W.-M."/>
        </authorList>
    </citation>
    <scope>NUCLEOTIDE SEQUENCE [LARGE SCALE GENOMIC DNA]</scope>
    <source>
        <strain evidence="5 6">KMS-5</strain>
    </source>
</reference>
<dbReference type="InterPro" id="IPR000914">
    <property type="entry name" value="SBP_5_dom"/>
</dbReference>
<dbReference type="Proteomes" id="UP000477782">
    <property type="component" value="Unassembled WGS sequence"/>
</dbReference>
<proteinExistence type="inferred from homology"/>
<protein>
    <submittedName>
        <fullName evidence="5">ABC transporter substrate-binding protein</fullName>
    </submittedName>
</protein>
<dbReference type="CDD" id="cd08497">
    <property type="entry name" value="MbnE-like"/>
    <property type="match status" value="1"/>
</dbReference>
<dbReference type="AlphaFoldDB" id="A0A6M0QQG6"/>
<dbReference type="GO" id="GO:0042884">
    <property type="term" value="P:microcin transport"/>
    <property type="evidence" value="ECO:0007669"/>
    <property type="project" value="TreeGrafter"/>
</dbReference>
<comment type="caution">
    <text evidence="5">The sequence shown here is derived from an EMBL/GenBank/DDBJ whole genome shotgun (WGS) entry which is preliminary data.</text>
</comment>
<name>A0A6M0QQG6_9RHOB</name>
<feature type="domain" description="Solute-binding protein family 5" evidence="4">
    <location>
        <begin position="70"/>
        <end position="457"/>
    </location>
</feature>
<dbReference type="SUPFAM" id="SSF53850">
    <property type="entry name" value="Periplasmic binding protein-like II"/>
    <property type="match status" value="1"/>
</dbReference>
<dbReference type="GO" id="GO:0030288">
    <property type="term" value="C:outer membrane-bounded periplasmic space"/>
    <property type="evidence" value="ECO:0007669"/>
    <property type="project" value="TreeGrafter"/>
</dbReference>
<gene>
    <name evidence="5" type="ORF">G4Z14_01785</name>
</gene>
<dbReference type="Gene3D" id="3.40.190.10">
    <property type="entry name" value="Periplasmic binding protein-like II"/>
    <property type="match status" value="1"/>
</dbReference>
<dbReference type="EMBL" id="JAAIVJ010000001">
    <property type="protein sequence ID" value="NEY89014.1"/>
    <property type="molecule type" value="Genomic_DNA"/>
</dbReference>
<comment type="subcellular location">
    <subcellularLocation>
        <location evidence="1">Periplasm</location>
    </subcellularLocation>
</comment>
<dbReference type="Gene3D" id="3.10.105.10">
    <property type="entry name" value="Dipeptide-binding Protein, Domain 3"/>
    <property type="match status" value="1"/>
</dbReference>
<dbReference type="GO" id="GO:1904680">
    <property type="term" value="F:peptide transmembrane transporter activity"/>
    <property type="evidence" value="ECO:0007669"/>
    <property type="project" value="TreeGrafter"/>
</dbReference>
<evidence type="ECO:0000313" key="5">
    <source>
        <dbReference type="EMBL" id="NEY89014.1"/>
    </source>
</evidence>
<comment type="similarity">
    <text evidence="2">Belongs to the bacterial solute-binding protein 5 family.</text>
</comment>
<dbReference type="PIRSF" id="PIRSF002741">
    <property type="entry name" value="MppA"/>
    <property type="match status" value="1"/>
</dbReference>
<dbReference type="Pfam" id="PF00496">
    <property type="entry name" value="SBP_bac_5"/>
    <property type="match status" value="1"/>
</dbReference>
<keyword evidence="3" id="KW-0732">Signal</keyword>
<dbReference type="InterPro" id="IPR039424">
    <property type="entry name" value="SBP_5"/>
</dbReference>
<dbReference type="GO" id="GO:0015833">
    <property type="term" value="P:peptide transport"/>
    <property type="evidence" value="ECO:0007669"/>
    <property type="project" value="TreeGrafter"/>
</dbReference>
<sequence length="570" mass="62605">MYGQPALPPDFVSLPYANPDAPKGGRLTLGESGGFDSLNPFIVKGQAPGQLTALTVETLMGRSVDEPFTLYGLLAESVETDEARSFVEFTLRPEARFSDGSPVTVEDVLWSFETLGTLGSPRYQGAWKKIAKAEATGARKVRFTFNVQDRELPLILGLRPVLKKAQWQGKAFDEASLDAPIGSGPYVVSEALPGQSITYARNPDWWGKDLPFNRGLHNLDEIRIEYFGTAATVFEAFRAGELTLWRETNPAKWQVNFAYPAVSEGKVKLAELAHQRPSGIEGFAMNTRNPLFADWRVREALILAFNFELVNANLNAGAVPRIASYFSNSPLSGEVAGPATGKVLELLQPFAADLPPGTLEGYALPVSDGSEANRKNLRQAVALLEEAGWHVVEGQLVDATGAPFAFEILLQNGADDMIATANIYVEALKRLGITARVQTVDAAMYKERVNDFSFDMTHLVRALSLSPGNEQKLYWGAEQASQPGSRNLPGIQSAAVDAMIDQMLATTDPETFRAATMALDRVLTAGRYVVPIWYADRDRIAHDARLHYPDHLPLYGFYPGFNPETFWIEE</sequence>
<dbReference type="GO" id="GO:0043190">
    <property type="term" value="C:ATP-binding cassette (ABC) transporter complex"/>
    <property type="evidence" value="ECO:0007669"/>
    <property type="project" value="InterPro"/>
</dbReference>
<evidence type="ECO:0000256" key="1">
    <source>
        <dbReference type="ARBA" id="ARBA00004418"/>
    </source>
</evidence>
<evidence type="ECO:0000256" key="3">
    <source>
        <dbReference type="ARBA" id="ARBA00022729"/>
    </source>
</evidence>
<dbReference type="PANTHER" id="PTHR30290">
    <property type="entry name" value="PERIPLASMIC BINDING COMPONENT OF ABC TRANSPORTER"/>
    <property type="match status" value="1"/>
</dbReference>
<evidence type="ECO:0000313" key="6">
    <source>
        <dbReference type="Proteomes" id="UP000477782"/>
    </source>
</evidence>
<organism evidence="5 6">
    <name type="scientific">Tabrizicola oligotrophica</name>
    <dbReference type="NCBI Taxonomy" id="2710650"/>
    <lineage>
        <taxon>Bacteria</taxon>
        <taxon>Pseudomonadati</taxon>
        <taxon>Pseudomonadota</taxon>
        <taxon>Alphaproteobacteria</taxon>
        <taxon>Rhodobacterales</taxon>
        <taxon>Paracoccaceae</taxon>
        <taxon>Tabrizicola</taxon>
    </lineage>
</organism>
<evidence type="ECO:0000259" key="4">
    <source>
        <dbReference type="Pfam" id="PF00496"/>
    </source>
</evidence>
<keyword evidence="6" id="KW-1185">Reference proteome</keyword>
<dbReference type="InterPro" id="IPR030678">
    <property type="entry name" value="Peptide/Ni-bd"/>
</dbReference>
<dbReference type="PANTHER" id="PTHR30290:SF64">
    <property type="entry name" value="ABC TRANSPORTER PERIPLASMIC BINDING PROTEIN"/>
    <property type="match status" value="1"/>
</dbReference>
<accession>A0A6M0QQG6</accession>